<dbReference type="InterPro" id="IPR018564">
    <property type="entry name" value="Repl_chkpnt_MRC1_dom"/>
</dbReference>
<feature type="compositionally biased region" description="Acidic residues" evidence="4">
    <location>
        <begin position="681"/>
        <end position="691"/>
    </location>
</feature>
<keyword evidence="7" id="KW-1185">Reference proteome</keyword>
<feature type="compositionally biased region" description="Basic and acidic residues" evidence="4">
    <location>
        <begin position="260"/>
        <end position="271"/>
    </location>
</feature>
<evidence type="ECO:0000259" key="5">
    <source>
        <dbReference type="Pfam" id="PF09444"/>
    </source>
</evidence>
<feature type="compositionally biased region" description="Polar residues" evidence="4">
    <location>
        <begin position="811"/>
        <end position="832"/>
    </location>
</feature>
<feature type="region of interest" description="Disordered" evidence="4">
    <location>
        <begin position="470"/>
        <end position="493"/>
    </location>
</feature>
<evidence type="ECO:0000256" key="2">
    <source>
        <dbReference type="ARBA" id="ARBA00022553"/>
    </source>
</evidence>
<dbReference type="Pfam" id="PF09444">
    <property type="entry name" value="MRC1"/>
    <property type="match status" value="1"/>
</dbReference>
<feature type="compositionally biased region" description="Acidic residues" evidence="4">
    <location>
        <begin position="1063"/>
        <end position="1081"/>
    </location>
</feature>
<feature type="region of interest" description="Disordered" evidence="4">
    <location>
        <begin position="764"/>
        <end position="968"/>
    </location>
</feature>
<feature type="region of interest" description="Disordered" evidence="4">
    <location>
        <begin position="557"/>
        <end position="708"/>
    </location>
</feature>
<dbReference type="GO" id="GO:0005634">
    <property type="term" value="C:nucleus"/>
    <property type="evidence" value="ECO:0007669"/>
    <property type="project" value="UniProtKB-SubCell"/>
</dbReference>
<feature type="compositionally biased region" description="Low complexity" evidence="4">
    <location>
        <begin position="106"/>
        <end position="118"/>
    </location>
</feature>
<gene>
    <name evidence="6" type="ORF">CAC42_4072</name>
</gene>
<comment type="subcellular location">
    <subcellularLocation>
        <location evidence="1">Nucleus</location>
    </subcellularLocation>
</comment>
<accession>A0A2K1QTA4</accession>
<feature type="compositionally biased region" description="Basic and acidic residues" evidence="4">
    <location>
        <begin position="377"/>
        <end position="409"/>
    </location>
</feature>
<feature type="compositionally biased region" description="Polar residues" evidence="4">
    <location>
        <begin position="844"/>
        <end position="855"/>
    </location>
</feature>
<feature type="domain" description="DNA replication checkpoint mediator MRC1" evidence="5">
    <location>
        <begin position="923"/>
        <end position="1059"/>
    </location>
</feature>
<feature type="compositionally biased region" description="Acidic residues" evidence="4">
    <location>
        <begin position="568"/>
        <end position="619"/>
    </location>
</feature>
<name>A0A2K1QTA4_9PEZI</name>
<feature type="region of interest" description="Disordered" evidence="4">
    <location>
        <begin position="1151"/>
        <end position="1185"/>
    </location>
</feature>
<dbReference type="STRING" id="2082308.A0A2K1QTA4"/>
<feature type="compositionally biased region" description="Acidic residues" evidence="4">
    <location>
        <begin position="630"/>
        <end position="647"/>
    </location>
</feature>
<feature type="region of interest" description="Disordered" evidence="4">
    <location>
        <begin position="298"/>
        <end position="434"/>
    </location>
</feature>
<feature type="region of interest" description="Disordered" evidence="4">
    <location>
        <begin position="1"/>
        <end position="284"/>
    </location>
</feature>
<sequence>MSSPQASSSEDDAPLRPIGRIAARMAGANSPTARSEESTKTSPVRIGKRIFQESEDEDEDEENGDAGDIYAQMKARLLGKKEDTTSASFTTQEQDRAKEKTGKRQSSPSAKSSSTSPSRGAIVHTEQIPEAAASGTDSEGPIMNTKPRRAKHGVFMQDSDTDKSPSASSESEASEAVARNRLRDLLARKRKEREQREAEEHERRQQESTPQPSKLANLFVEEEEEDDASEVARPTQDADEAAIDDKLTQQSRPTRKASKKAIEEMNKETQRMSRNMQLTHQAKVKKKFSIADFTAKFKKQPQQIQTPVPEPLTSSAAPSSDAEGGRSADTPPSSPPSEGDAPKLGDSIFAPRGGTTDEHANVEESHLPSLQELLVATREKRDKGKAPELAECADDKVPRPEIVRPEKKRLSPRKYRIHALAPSSPNPGADSDDDLEIVKDRLSIFSTVAPRKVNEPKAFHNLRLLAQLNGNDTTTKSGKARDRSARPNMTSGQLDAQLLRRAAVQVKAERDEKIRELRAKGIMVQTQEERERDMMEVENLLEKARVEAVELRKKEKALAKLEGREGDLEASDDESDEEWMEGGREDGDEDGDGDNEEEEGEELEMDDLSGSEDEDGAENEQEREQGLVDDAADEADEESDGDEDEEMGNAQDVEAAAAPESQEADVLAPRQRATRKKFVVDDDDEDEEDLDKEAAVASSQPIDESPTQVDDLAAAFGFGAAPKPVMSPSQMFLGTMAASQSQVGGAWASQSQIQEQDSMDLFNQMVPSRPSMPTPQMPSDESQTAAFHDSLVDGDLPDTQTPPMSLDFTPHSMQSPAISRLSQASAWPSPSQDVGFGYRESPLANAQRTSQSTVDTVLLTVPESPVQPRRGRLQQRRMVDDDEDDLTGSPAPSVAKQATTAFDVLRTAAQRQPAKSADFDRQKSNAKNMVDEQAEESEDEYAGLGGASDDDADGSGDEADKAMIDTSTVDVDERKLAAYYAERSREENEAQTSRLYKDLMSGALRRRGDAFEIDSDEDEQVVERRRRRQREEARKRRLLLGDERVGTLGGDGKKEAFLRAIEDRDEEGAGELDEGGGDVEEGSQIGREGKSQEEGTQDMLKSVSGNERKRKAEEEGGREWKRPSFAQRRNAAFVKPASLKEVRESVSFLIEEPHLEERNVNASDEEDEETTGPQQAEERAPFAARRTPAKHIAVVDRLLVRKSSSSVDQEQAGLAFVRSTSSFSGFKVPSLLKRATTGAGTSKGSMGPPALKRDGSSNTSTSTSSASSGMRGKGQRSSINYAAREAERRAVVDKVEQRRKADVKRIAGMRRSGGGGMAGFGGGFE</sequence>
<proteinExistence type="predicted"/>
<feature type="compositionally biased region" description="Basic and acidic residues" evidence="4">
    <location>
        <begin position="1029"/>
        <end position="1062"/>
    </location>
</feature>
<feature type="compositionally biased region" description="Gly residues" evidence="4">
    <location>
        <begin position="1311"/>
        <end position="1325"/>
    </location>
</feature>
<feature type="compositionally biased region" description="Acidic residues" evidence="4">
    <location>
        <begin position="53"/>
        <end position="65"/>
    </location>
</feature>
<dbReference type="GO" id="GO:0007095">
    <property type="term" value="P:mitotic G2 DNA damage checkpoint signaling"/>
    <property type="evidence" value="ECO:0007669"/>
    <property type="project" value="TreeGrafter"/>
</dbReference>
<comment type="caution">
    <text evidence="6">The sequence shown here is derived from an EMBL/GenBank/DDBJ whole genome shotgun (WGS) entry which is preliminary data.</text>
</comment>
<feature type="compositionally biased region" description="Polar residues" evidence="4">
    <location>
        <begin position="698"/>
        <end position="708"/>
    </location>
</feature>
<feature type="compositionally biased region" description="Basic and acidic residues" evidence="4">
    <location>
        <begin position="355"/>
        <end position="366"/>
    </location>
</feature>
<feature type="region of interest" description="Disordered" evidence="4">
    <location>
        <begin position="1231"/>
        <end position="1325"/>
    </location>
</feature>
<dbReference type="InterPro" id="IPR024146">
    <property type="entry name" value="Claspin"/>
</dbReference>
<dbReference type="OrthoDB" id="2130597at2759"/>
<dbReference type="InParanoid" id="A0A2K1QTA4"/>
<feature type="compositionally biased region" description="Low complexity" evidence="4">
    <location>
        <begin position="1256"/>
        <end position="1268"/>
    </location>
</feature>
<feature type="compositionally biased region" description="Acidic residues" evidence="4">
    <location>
        <begin position="948"/>
        <end position="957"/>
    </location>
</feature>
<feature type="compositionally biased region" description="Acidic residues" evidence="4">
    <location>
        <begin position="1011"/>
        <end position="1020"/>
    </location>
</feature>
<dbReference type="PANTHER" id="PTHR14396:SF10">
    <property type="entry name" value="CLASPIN"/>
    <property type="match status" value="1"/>
</dbReference>
<feature type="compositionally biased region" description="Basic and acidic residues" evidence="4">
    <location>
        <begin position="93"/>
        <end position="102"/>
    </location>
</feature>
<dbReference type="PANTHER" id="PTHR14396">
    <property type="entry name" value="CLASPIN"/>
    <property type="match status" value="1"/>
</dbReference>
<feature type="compositionally biased region" description="Basic and acidic residues" evidence="4">
    <location>
        <begin position="1284"/>
        <end position="1305"/>
    </location>
</feature>
<evidence type="ECO:0000256" key="4">
    <source>
        <dbReference type="SAM" id="MobiDB-lite"/>
    </source>
</evidence>
<feature type="compositionally biased region" description="Acidic residues" evidence="4">
    <location>
        <begin position="220"/>
        <end position="229"/>
    </location>
</feature>
<keyword evidence="2" id="KW-0597">Phosphoprotein</keyword>
<protein>
    <recommendedName>
        <fullName evidence="5">DNA replication checkpoint mediator MRC1 domain-containing protein</fullName>
    </recommendedName>
</protein>
<dbReference type="GO" id="GO:0010997">
    <property type="term" value="F:anaphase-promoting complex binding"/>
    <property type="evidence" value="ECO:0007669"/>
    <property type="project" value="TreeGrafter"/>
</dbReference>
<dbReference type="Proteomes" id="UP000243797">
    <property type="component" value="Unassembled WGS sequence"/>
</dbReference>
<dbReference type="GO" id="GO:0033314">
    <property type="term" value="P:mitotic DNA replication checkpoint signaling"/>
    <property type="evidence" value="ECO:0007669"/>
    <property type="project" value="TreeGrafter"/>
</dbReference>
<feature type="compositionally biased region" description="Polar residues" evidence="4">
    <location>
        <begin position="300"/>
        <end position="318"/>
    </location>
</feature>
<evidence type="ECO:0000313" key="6">
    <source>
        <dbReference type="EMBL" id="PNS18113.1"/>
    </source>
</evidence>
<keyword evidence="3" id="KW-0539">Nucleus</keyword>
<feature type="compositionally biased region" description="Low complexity" evidence="4">
    <location>
        <begin position="166"/>
        <end position="176"/>
    </location>
</feature>
<feature type="compositionally biased region" description="Basic and acidic residues" evidence="4">
    <location>
        <begin position="181"/>
        <end position="206"/>
    </location>
</feature>
<reference evidence="6 7" key="1">
    <citation type="submission" date="2017-06" db="EMBL/GenBank/DDBJ databases">
        <title>Draft genome sequence of a variant of Elsinoe murrayae.</title>
        <authorList>
            <person name="Cheng Q."/>
        </authorList>
    </citation>
    <scope>NUCLEOTIDE SEQUENCE [LARGE SCALE GENOMIC DNA]</scope>
    <source>
        <strain evidence="6 7">CQ-2017a</strain>
    </source>
</reference>
<evidence type="ECO:0000256" key="1">
    <source>
        <dbReference type="ARBA" id="ARBA00004123"/>
    </source>
</evidence>
<feature type="region of interest" description="Disordered" evidence="4">
    <location>
        <begin position="1006"/>
        <end position="1126"/>
    </location>
</feature>
<evidence type="ECO:0000313" key="7">
    <source>
        <dbReference type="Proteomes" id="UP000243797"/>
    </source>
</evidence>
<feature type="compositionally biased region" description="Basic and acidic residues" evidence="4">
    <location>
        <begin position="1106"/>
        <end position="1122"/>
    </location>
</feature>
<feature type="compositionally biased region" description="Basic and acidic residues" evidence="4">
    <location>
        <begin position="557"/>
        <end position="567"/>
    </location>
</feature>
<dbReference type="EMBL" id="NKHZ01000047">
    <property type="protein sequence ID" value="PNS18113.1"/>
    <property type="molecule type" value="Genomic_DNA"/>
</dbReference>
<feature type="compositionally biased region" description="Acidic residues" evidence="4">
    <location>
        <begin position="932"/>
        <end position="941"/>
    </location>
</feature>
<organism evidence="6 7">
    <name type="scientific">Sphaceloma murrayae</name>
    <dbReference type="NCBI Taxonomy" id="2082308"/>
    <lineage>
        <taxon>Eukaryota</taxon>
        <taxon>Fungi</taxon>
        <taxon>Dikarya</taxon>
        <taxon>Ascomycota</taxon>
        <taxon>Pezizomycotina</taxon>
        <taxon>Dothideomycetes</taxon>
        <taxon>Dothideomycetidae</taxon>
        <taxon>Myriangiales</taxon>
        <taxon>Elsinoaceae</taxon>
        <taxon>Sphaceloma</taxon>
    </lineage>
</organism>
<evidence type="ECO:0000256" key="3">
    <source>
        <dbReference type="ARBA" id="ARBA00023242"/>
    </source>
</evidence>